<comment type="caution">
    <text evidence="1">The sequence shown here is derived from an EMBL/GenBank/DDBJ whole genome shotgun (WGS) entry which is preliminary data.</text>
</comment>
<evidence type="ECO:0000313" key="2">
    <source>
        <dbReference type="Proteomes" id="UP000265520"/>
    </source>
</evidence>
<evidence type="ECO:0000313" key="1">
    <source>
        <dbReference type="EMBL" id="MCI33227.1"/>
    </source>
</evidence>
<accession>A0A392RAK0</accession>
<sequence length="116" mass="13107">MANPFNPEGAFTSSQTKIANLISVHLDDKNFKQWKQQVSGVIRGFSLQKFITNPAIPEQFLSDADRTAGTVNPLYQAWENQDALVCTWLLSTISESLLAKVVDFTYSSEVWDEIHR</sequence>
<dbReference type="Proteomes" id="UP000265520">
    <property type="component" value="Unassembled WGS sequence"/>
</dbReference>
<reference evidence="1 2" key="1">
    <citation type="journal article" date="2018" name="Front. Plant Sci.">
        <title>Red Clover (Trifolium pratense) and Zigzag Clover (T. medium) - A Picture of Genomic Similarities and Differences.</title>
        <authorList>
            <person name="Dluhosova J."/>
            <person name="Istvanek J."/>
            <person name="Nedelnik J."/>
            <person name="Repkova J."/>
        </authorList>
    </citation>
    <scope>NUCLEOTIDE SEQUENCE [LARGE SCALE GENOMIC DNA]</scope>
    <source>
        <strain evidence="2">cv. 10/8</strain>
        <tissue evidence="1">Leaf</tissue>
    </source>
</reference>
<keyword evidence="2" id="KW-1185">Reference proteome</keyword>
<organism evidence="1 2">
    <name type="scientific">Trifolium medium</name>
    <dbReference type="NCBI Taxonomy" id="97028"/>
    <lineage>
        <taxon>Eukaryota</taxon>
        <taxon>Viridiplantae</taxon>
        <taxon>Streptophyta</taxon>
        <taxon>Embryophyta</taxon>
        <taxon>Tracheophyta</taxon>
        <taxon>Spermatophyta</taxon>
        <taxon>Magnoliopsida</taxon>
        <taxon>eudicotyledons</taxon>
        <taxon>Gunneridae</taxon>
        <taxon>Pentapetalae</taxon>
        <taxon>rosids</taxon>
        <taxon>fabids</taxon>
        <taxon>Fabales</taxon>
        <taxon>Fabaceae</taxon>
        <taxon>Papilionoideae</taxon>
        <taxon>50 kb inversion clade</taxon>
        <taxon>NPAAA clade</taxon>
        <taxon>Hologalegina</taxon>
        <taxon>IRL clade</taxon>
        <taxon>Trifolieae</taxon>
        <taxon>Trifolium</taxon>
    </lineage>
</organism>
<dbReference type="PANTHER" id="PTHR47481:SF30">
    <property type="entry name" value="CCHC-TYPE DOMAIN-CONTAINING PROTEIN"/>
    <property type="match status" value="1"/>
</dbReference>
<proteinExistence type="predicted"/>
<dbReference type="PANTHER" id="PTHR47481">
    <property type="match status" value="1"/>
</dbReference>
<protein>
    <submittedName>
        <fullName evidence="1">Retrovirus-related Pol polyprotein from transposon TNT 1-94</fullName>
    </submittedName>
</protein>
<dbReference type="AlphaFoldDB" id="A0A392RAK0"/>
<dbReference type="EMBL" id="LXQA010202597">
    <property type="protein sequence ID" value="MCI33227.1"/>
    <property type="molecule type" value="Genomic_DNA"/>
</dbReference>
<feature type="non-terminal residue" evidence="1">
    <location>
        <position position="116"/>
    </location>
</feature>
<name>A0A392RAK0_9FABA</name>